<feature type="region of interest" description="Disordered" evidence="1">
    <location>
        <begin position="26"/>
        <end position="65"/>
    </location>
</feature>
<feature type="compositionally biased region" description="Acidic residues" evidence="1">
    <location>
        <begin position="39"/>
        <end position="53"/>
    </location>
</feature>
<dbReference type="Proteomes" id="UP001179952">
    <property type="component" value="Unassembled WGS sequence"/>
</dbReference>
<evidence type="ECO:0000313" key="3">
    <source>
        <dbReference type="Proteomes" id="UP001179952"/>
    </source>
</evidence>
<organism evidence="2 3">
    <name type="scientific">Acorus gramineus</name>
    <name type="common">Dwarf sweet flag</name>
    <dbReference type="NCBI Taxonomy" id="55184"/>
    <lineage>
        <taxon>Eukaryota</taxon>
        <taxon>Viridiplantae</taxon>
        <taxon>Streptophyta</taxon>
        <taxon>Embryophyta</taxon>
        <taxon>Tracheophyta</taxon>
        <taxon>Spermatophyta</taxon>
        <taxon>Magnoliopsida</taxon>
        <taxon>Liliopsida</taxon>
        <taxon>Acoraceae</taxon>
        <taxon>Acorus</taxon>
    </lineage>
</organism>
<dbReference type="EMBL" id="JAUJYN010000003">
    <property type="protein sequence ID" value="KAK1276609.1"/>
    <property type="molecule type" value="Genomic_DNA"/>
</dbReference>
<evidence type="ECO:0000256" key="1">
    <source>
        <dbReference type="SAM" id="MobiDB-lite"/>
    </source>
</evidence>
<dbReference type="AlphaFoldDB" id="A0AAV9BJX7"/>
<protein>
    <submittedName>
        <fullName evidence="2">Uncharacterized protein</fullName>
    </submittedName>
</protein>
<evidence type="ECO:0000313" key="2">
    <source>
        <dbReference type="EMBL" id="KAK1276609.1"/>
    </source>
</evidence>
<proteinExistence type="predicted"/>
<reference evidence="2" key="2">
    <citation type="submission" date="2023-06" db="EMBL/GenBank/DDBJ databases">
        <authorList>
            <person name="Ma L."/>
            <person name="Liu K.-W."/>
            <person name="Li Z."/>
            <person name="Hsiao Y.-Y."/>
            <person name="Qi Y."/>
            <person name="Fu T."/>
            <person name="Tang G."/>
            <person name="Zhang D."/>
            <person name="Sun W.-H."/>
            <person name="Liu D.-K."/>
            <person name="Li Y."/>
            <person name="Chen G.-Z."/>
            <person name="Liu X.-D."/>
            <person name="Liao X.-Y."/>
            <person name="Jiang Y.-T."/>
            <person name="Yu X."/>
            <person name="Hao Y."/>
            <person name="Huang J."/>
            <person name="Zhao X.-W."/>
            <person name="Ke S."/>
            <person name="Chen Y.-Y."/>
            <person name="Wu W.-L."/>
            <person name="Hsu J.-L."/>
            <person name="Lin Y.-F."/>
            <person name="Huang M.-D."/>
            <person name="Li C.-Y."/>
            <person name="Huang L."/>
            <person name="Wang Z.-W."/>
            <person name="Zhao X."/>
            <person name="Zhong W.-Y."/>
            <person name="Peng D.-H."/>
            <person name="Ahmad S."/>
            <person name="Lan S."/>
            <person name="Zhang J.-S."/>
            <person name="Tsai W.-C."/>
            <person name="Van De Peer Y."/>
            <person name="Liu Z.-J."/>
        </authorList>
    </citation>
    <scope>NUCLEOTIDE SEQUENCE</scope>
    <source>
        <strain evidence="2">SCP</strain>
        <tissue evidence="2">Leaves</tissue>
    </source>
</reference>
<reference evidence="2" key="1">
    <citation type="journal article" date="2023" name="Nat. Commun.">
        <title>Diploid and tetraploid genomes of Acorus and the evolution of monocots.</title>
        <authorList>
            <person name="Ma L."/>
            <person name="Liu K.W."/>
            <person name="Li Z."/>
            <person name="Hsiao Y.Y."/>
            <person name="Qi Y."/>
            <person name="Fu T."/>
            <person name="Tang G.D."/>
            <person name="Zhang D."/>
            <person name="Sun W.H."/>
            <person name="Liu D.K."/>
            <person name="Li Y."/>
            <person name="Chen G.Z."/>
            <person name="Liu X.D."/>
            <person name="Liao X.Y."/>
            <person name="Jiang Y.T."/>
            <person name="Yu X."/>
            <person name="Hao Y."/>
            <person name="Huang J."/>
            <person name="Zhao X.W."/>
            <person name="Ke S."/>
            <person name="Chen Y.Y."/>
            <person name="Wu W.L."/>
            <person name="Hsu J.L."/>
            <person name="Lin Y.F."/>
            <person name="Huang M.D."/>
            <person name="Li C.Y."/>
            <person name="Huang L."/>
            <person name="Wang Z.W."/>
            <person name="Zhao X."/>
            <person name="Zhong W.Y."/>
            <person name="Peng D.H."/>
            <person name="Ahmad S."/>
            <person name="Lan S."/>
            <person name="Zhang J.S."/>
            <person name="Tsai W.C."/>
            <person name="Van de Peer Y."/>
            <person name="Liu Z.J."/>
        </authorList>
    </citation>
    <scope>NUCLEOTIDE SEQUENCE</scope>
    <source>
        <strain evidence="2">SCP</strain>
    </source>
</reference>
<accession>A0AAV9BJX7</accession>
<sequence>MDGFETIDEDKIAMIDLWEEIGPWANSFNPWPVMSNESKEDEEGSENVDDIDSGSDSSETHSRAA</sequence>
<gene>
    <name evidence="2" type="ORF">QJS04_geneDACA012783</name>
</gene>
<comment type="caution">
    <text evidence="2">The sequence shown here is derived from an EMBL/GenBank/DDBJ whole genome shotgun (WGS) entry which is preliminary data.</text>
</comment>
<name>A0AAV9BJX7_ACOGR</name>
<keyword evidence="3" id="KW-1185">Reference proteome</keyword>